<dbReference type="KEGG" id="lnn:F0161_01060"/>
<evidence type="ECO:0000313" key="2">
    <source>
        <dbReference type="Proteomes" id="UP000325295"/>
    </source>
</evidence>
<evidence type="ECO:0000313" key="1">
    <source>
        <dbReference type="EMBL" id="QER66598.1"/>
    </source>
</evidence>
<protein>
    <submittedName>
        <fullName evidence="1">Rrf2 family transcriptional regulator</fullName>
    </submittedName>
</protein>
<dbReference type="OrthoDB" id="213028at2"/>
<dbReference type="PANTHER" id="PTHR33221:SF15">
    <property type="entry name" value="HTH-TYPE TRANSCRIPTIONAL REGULATOR YWGB-RELATED"/>
    <property type="match status" value="1"/>
</dbReference>
<accession>A0A5P1X2N6</accession>
<keyword evidence="2" id="KW-1185">Reference proteome</keyword>
<sequence length="142" mass="15652">MKYSHKLSDAVHVLSYVEIYKDGDLSSNAIADSIESNPSLVRRLMSSLVQGGLLETRPGSVSPKLTWPTNQITLLDIYNAIEIDHNFLHVDEKTNPACVVGGNIQDALNDVYAKVQQDAEASMQQVKLSSIIDDILIRNANK</sequence>
<gene>
    <name evidence="1" type="ORF">F0161_01060</name>
</gene>
<dbReference type="Proteomes" id="UP000325295">
    <property type="component" value="Chromosome"/>
</dbReference>
<dbReference type="Pfam" id="PF02082">
    <property type="entry name" value="Rrf2"/>
    <property type="match status" value="1"/>
</dbReference>
<reference evidence="1 2" key="1">
    <citation type="submission" date="2019-09" db="EMBL/GenBank/DDBJ databases">
        <title>Complete Genome Sequence of Lactobacillus nenjiangensis SH-Y15, isolated from sauerkraut.</title>
        <authorList>
            <person name="Yang H."/>
        </authorList>
    </citation>
    <scope>NUCLEOTIDE SEQUENCE [LARGE SCALE GENOMIC DNA]</scope>
    <source>
        <strain evidence="1 2">SH-Y15</strain>
    </source>
</reference>
<dbReference type="Gene3D" id="1.10.10.10">
    <property type="entry name" value="Winged helix-like DNA-binding domain superfamily/Winged helix DNA-binding domain"/>
    <property type="match status" value="1"/>
</dbReference>
<dbReference type="InterPro" id="IPR036388">
    <property type="entry name" value="WH-like_DNA-bd_sf"/>
</dbReference>
<dbReference type="GO" id="GO:0003700">
    <property type="term" value="F:DNA-binding transcription factor activity"/>
    <property type="evidence" value="ECO:0007669"/>
    <property type="project" value="TreeGrafter"/>
</dbReference>
<dbReference type="AlphaFoldDB" id="A0A5P1X2N6"/>
<dbReference type="InterPro" id="IPR000944">
    <property type="entry name" value="Tscrpt_reg_Rrf2"/>
</dbReference>
<dbReference type="GO" id="GO:0005829">
    <property type="term" value="C:cytosol"/>
    <property type="evidence" value="ECO:0007669"/>
    <property type="project" value="TreeGrafter"/>
</dbReference>
<dbReference type="EMBL" id="CP043939">
    <property type="protein sequence ID" value="QER66598.1"/>
    <property type="molecule type" value="Genomic_DNA"/>
</dbReference>
<dbReference type="SUPFAM" id="SSF46785">
    <property type="entry name" value="Winged helix' DNA-binding domain"/>
    <property type="match status" value="1"/>
</dbReference>
<dbReference type="PANTHER" id="PTHR33221">
    <property type="entry name" value="WINGED HELIX-TURN-HELIX TRANSCRIPTIONAL REGULATOR, RRF2 FAMILY"/>
    <property type="match status" value="1"/>
</dbReference>
<proteinExistence type="predicted"/>
<organism evidence="1 2">
    <name type="scientific">Paucilactobacillus nenjiangensis</name>
    <dbReference type="NCBI Taxonomy" id="1296540"/>
    <lineage>
        <taxon>Bacteria</taxon>
        <taxon>Bacillati</taxon>
        <taxon>Bacillota</taxon>
        <taxon>Bacilli</taxon>
        <taxon>Lactobacillales</taxon>
        <taxon>Lactobacillaceae</taxon>
        <taxon>Paucilactobacillus</taxon>
    </lineage>
</organism>
<name>A0A5P1X2N6_9LACO</name>
<dbReference type="InterPro" id="IPR036390">
    <property type="entry name" value="WH_DNA-bd_sf"/>
</dbReference>
<dbReference type="RefSeq" id="WP_150203256.1">
    <property type="nucleotide sequence ID" value="NZ_CP043939.1"/>
</dbReference>